<dbReference type="GO" id="GO:0046961">
    <property type="term" value="F:proton-transporting ATPase activity, rotational mechanism"/>
    <property type="evidence" value="ECO:0007669"/>
    <property type="project" value="InterPro"/>
</dbReference>
<evidence type="ECO:0000313" key="6">
    <source>
        <dbReference type="Proteomes" id="UP000824140"/>
    </source>
</evidence>
<evidence type="ECO:0000256" key="2">
    <source>
        <dbReference type="ARBA" id="ARBA00022448"/>
    </source>
</evidence>
<comment type="caution">
    <text evidence="5">The sequence shown here is derived from an EMBL/GenBank/DDBJ whole genome shotgun (WGS) entry which is preliminary data.</text>
</comment>
<name>A0A9D1FYX6_9FIRM</name>
<dbReference type="AlphaFoldDB" id="A0A9D1FYX6"/>
<organism evidence="5 6">
    <name type="scientific">Candidatus Alectryocaccomicrobium excrementavium</name>
    <dbReference type="NCBI Taxonomy" id="2840668"/>
    <lineage>
        <taxon>Bacteria</taxon>
        <taxon>Bacillati</taxon>
        <taxon>Bacillota</taxon>
        <taxon>Clostridia</taxon>
        <taxon>Candidatus Alectryocaccomicrobium</taxon>
    </lineage>
</organism>
<evidence type="ECO:0000313" key="5">
    <source>
        <dbReference type="EMBL" id="HIS91987.1"/>
    </source>
</evidence>
<keyword evidence="2" id="KW-0813">Transport</keyword>
<evidence type="ECO:0000256" key="3">
    <source>
        <dbReference type="ARBA" id="ARBA00023065"/>
    </source>
</evidence>
<dbReference type="SUPFAM" id="SSF160527">
    <property type="entry name" value="V-type ATPase subunit E-like"/>
    <property type="match status" value="1"/>
</dbReference>
<dbReference type="InterPro" id="IPR038495">
    <property type="entry name" value="ATPase_E_C"/>
</dbReference>
<feature type="coiled-coil region" evidence="4">
    <location>
        <begin position="15"/>
        <end position="57"/>
    </location>
</feature>
<dbReference type="GO" id="GO:0033178">
    <property type="term" value="C:proton-transporting two-sector ATPase complex, catalytic domain"/>
    <property type="evidence" value="ECO:0007669"/>
    <property type="project" value="InterPro"/>
</dbReference>
<keyword evidence="3" id="KW-0406">Ion transport</keyword>
<dbReference type="EMBL" id="DVJN01000062">
    <property type="protein sequence ID" value="HIS91987.1"/>
    <property type="molecule type" value="Genomic_DNA"/>
</dbReference>
<evidence type="ECO:0000256" key="1">
    <source>
        <dbReference type="ARBA" id="ARBA00005901"/>
    </source>
</evidence>
<dbReference type="InterPro" id="IPR002842">
    <property type="entry name" value="ATPase_V1_Esu"/>
</dbReference>
<dbReference type="Pfam" id="PF01991">
    <property type="entry name" value="vATP-synt_E"/>
    <property type="match status" value="1"/>
</dbReference>
<gene>
    <name evidence="5" type="ORF">IAA84_03115</name>
</gene>
<dbReference type="Gene3D" id="3.30.2320.30">
    <property type="entry name" value="ATP synthase, E subunit, C-terminal"/>
    <property type="match status" value="1"/>
</dbReference>
<protein>
    <recommendedName>
        <fullName evidence="7">V-type proton ATPase subunit E</fullName>
    </recommendedName>
</protein>
<proteinExistence type="inferred from homology"/>
<reference evidence="5" key="2">
    <citation type="journal article" date="2021" name="PeerJ">
        <title>Extensive microbial diversity within the chicken gut microbiome revealed by metagenomics and culture.</title>
        <authorList>
            <person name="Gilroy R."/>
            <person name="Ravi A."/>
            <person name="Getino M."/>
            <person name="Pursley I."/>
            <person name="Horton D.L."/>
            <person name="Alikhan N.F."/>
            <person name="Baker D."/>
            <person name="Gharbi K."/>
            <person name="Hall N."/>
            <person name="Watson M."/>
            <person name="Adriaenssens E.M."/>
            <person name="Foster-Nyarko E."/>
            <person name="Jarju S."/>
            <person name="Secka A."/>
            <person name="Antonio M."/>
            <person name="Oren A."/>
            <person name="Chaudhuri R.R."/>
            <person name="La Ragione R."/>
            <person name="Hildebrand F."/>
            <person name="Pallen M.J."/>
        </authorList>
    </citation>
    <scope>NUCLEOTIDE SEQUENCE</scope>
    <source>
        <strain evidence="5">13766</strain>
    </source>
</reference>
<accession>A0A9D1FYX6</accession>
<reference evidence="5" key="1">
    <citation type="submission" date="2020-10" db="EMBL/GenBank/DDBJ databases">
        <authorList>
            <person name="Gilroy R."/>
        </authorList>
    </citation>
    <scope>NUCLEOTIDE SEQUENCE</scope>
    <source>
        <strain evidence="5">13766</strain>
    </source>
</reference>
<keyword evidence="4" id="KW-0175">Coiled coil</keyword>
<evidence type="ECO:0008006" key="7">
    <source>
        <dbReference type="Google" id="ProtNLM"/>
    </source>
</evidence>
<comment type="similarity">
    <text evidence="1">Belongs to the V-ATPase E subunit family.</text>
</comment>
<evidence type="ECO:0000256" key="4">
    <source>
        <dbReference type="SAM" id="Coils"/>
    </source>
</evidence>
<dbReference type="Proteomes" id="UP000824140">
    <property type="component" value="Unassembled WGS sequence"/>
</dbReference>
<sequence>MNADTIARRIVEDARRAAQETVDAANARAEEARKAAVAEAEKKREAALARADEEAAKQRETFLRMAELDQRKAMLAMKRDMVDSAFDRALEALVAMPVERARAVNLRLLQEAAEGEMELVICQADEAIFSEEFLAEANRILAARGARVRLAEARKPSRGGFILRRGGMEISCEYAALIAQLRPQWEADVAQMLFQ</sequence>